<organism evidence="3">
    <name type="scientific">Arthroderma gypseum (strain ATCC MYA-4604 / CBS 118893)</name>
    <name type="common">Microsporum gypseum</name>
    <dbReference type="NCBI Taxonomy" id="535722"/>
    <lineage>
        <taxon>Eukaryota</taxon>
        <taxon>Fungi</taxon>
        <taxon>Dikarya</taxon>
        <taxon>Ascomycota</taxon>
        <taxon>Pezizomycotina</taxon>
        <taxon>Eurotiomycetes</taxon>
        <taxon>Eurotiomycetidae</taxon>
        <taxon>Onygenales</taxon>
        <taxon>Arthrodermataceae</taxon>
        <taxon>Nannizzia</taxon>
    </lineage>
</organism>
<dbReference type="HOGENOM" id="CLU_2003368_0_0_1"/>
<dbReference type="VEuPathDB" id="FungiDB:MGYG_08556"/>
<dbReference type="RefSeq" id="XP_003169647.1">
    <property type="nucleotide sequence ID" value="XM_003169599.1"/>
</dbReference>
<gene>
    <name evidence="2" type="ORF">MGYG_08556</name>
</gene>
<dbReference type="InParanoid" id="E4V615"/>
<evidence type="ECO:0000256" key="1">
    <source>
        <dbReference type="SAM" id="MobiDB-lite"/>
    </source>
</evidence>
<dbReference type="AlphaFoldDB" id="E4V615"/>
<proteinExistence type="predicted"/>
<dbReference type="Proteomes" id="UP000002669">
    <property type="component" value="Unassembled WGS sequence"/>
</dbReference>
<dbReference type="EMBL" id="DS989830">
    <property type="protein sequence ID" value="EFR05540.1"/>
    <property type="molecule type" value="Genomic_DNA"/>
</dbReference>
<reference evidence="3" key="1">
    <citation type="journal article" date="2012" name="MBio">
        <title>Comparative genome analysis of Trichophyton rubrum and related dermatophytes reveals candidate genes involved in infection.</title>
        <authorList>
            <person name="Martinez D.A."/>
            <person name="Oliver B.G."/>
            <person name="Graeser Y."/>
            <person name="Goldberg J.M."/>
            <person name="Li W."/>
            <person name="Martinez-Rossi N.M."/>
            <person name="Monod M."/>
            <person name="Shelest E."/>
            <person name="Barton R.C."/>
            <person name="Birch E."/>
            <person name="Brakhage A.A."/>
            <person name="Chen Z."/>
            <person name="Gurr S.J."/>
            <person name="Heiman D."/>
            <person name="Heitman J."/>
            <person name="Kosti I."/>
            <person name="Rossi A."/>
            <person name="Saif S."/>
            <person name="Samalova M."/>
            <person name="Saunders C.W."/>
            <person name="Shea T."/>
            <person name="Summerbell R.C."/>
            <person name="Xu J."/>
            <person name="Young S."/>
            <person name="Zeng Q."/>
            <person name="Birren B.W."/>
            <person name="Cuomo C.A."/>
            <person name="White T.C."/>
        </authorList>
    </citation>
    <scope>NUCLEOTIDE SEQUENCE [LARGE SCALE GENOMIC DNA]</scope>
    <source>
        <strain evidence="3">ATCC MYA-4604 / CBS 118893</strain>
    </source>
</reference>
<protein>
    <submittedName>
        <fullName evidence="2">Uncharacterized protein</fullName>
    </submittedName>
</protein>
<feature type="region of interest" description="Disordered" evidence="1">
    <location>
        <begin position="101"/>
        <end position="124"/>
    </location>
</feature>
<name>E4V615_ARTGP</name>
<accession>E4V615</accession>
<feature type="compositionally biased region" description="Basic residues" evidence="1">
    <location>
        <begin position="105"/>
        <end position="124"/>
    </location>
</feature>
<sequence>MRPSERPASVSPETAPLSIDIVRSSLRRYSRASIWGEDSPLYAPALPEPAWVGLPSAVEPQFYEWIIYRPWAADEYNLLPLIVSRVRTLVHWYFCPEGRVDEGKRRRRRTQQKKKKKKRPKKRK</sequence>
<dbReference type="GeneID" id="10024878"/>
<keyword evidence="3" id="KW-1185">Reference proteome</keyword>
<evidence type="ECO:0000313" key="3">
    <source>
        <dbReference type="Proteomes" id="UP000002669"/>
    </source>
</evidence>
<evidence type="ECO:0000313" key="2">
    <source>
        <dbReference type="EMBL" id="EFR05540.1"/>
    </source>
</evidence>